<keyword evidence="2" id="KW-1185">Reference proteome</keyword>
<sequence>MSYIRAIKFKLYVLNFRKSHEHQTFVFFSLTAFEEILQQTILKKSWGSQLNFSRSQPGVSRVSMEGFTPHPMCTNG</sequence>
<evidence type="ECO:0000256" key="1">
    <source>
        <dbReference type="SAM" id="MobiDB-lite"/>
    </source>
</evidence>
<evidence type="ECO:0000313" key="2">
    <source>
        <dbReference type="Proteomes" id="UP000887565"/>
    </source>
</evidence>
<dbReference type="AlphaFoldDB" id="A0A915HIW5"/>
<name>A0A915HIW5_ROMCU</name>
<evidence type="ECO:0000313" key="3">
    <source>
        <dbReference type="WBParaSite" id="nRc.2.0.1.t01530-RA"/>
    </source>
</evidence>
<dbReference type="WBParaSite" id="nRc.2.0.1.t01530-RA">
    <property type="protein sequence ID" value="nRc.2.0.1.t01530-RA"/>
    <property type="gene ID" value="nRc.2.0.1.g01530"/>
</dbReference>
<feature type="region of interest" description="Disordered" evidence="1">
    <location>
        <begin position="54"/>
        <end position="76"/>
    </location>
</feature>
<proteinExistence type="predicted"/>
<protein>
    <submittedName>
        <fullName evidence="3">Ovule protein</fullName>
    </submittedName>
</protein>
<accession>A0A915HIW5</accession>
<reference evidence="3" key="1">
    <citation type="submission" date="2022-11" db="UniProtKB">
        <authorList>
            <consortium name="WormBaseParasite"/>
        </authorList>
    </citation>
    <scope>IDENTIFICATION</scope>
</reference>
<dbReference type="Proteomes" id="UP000887565">
    <property type="component" value="Unplaced"/>
</dbReference>
<organism evidence="2 3">
    <name type="scientific">Romanomermis culicivorax</name>
    <name type="common">Nematode worm</name>
    <dbReference type="NCBI Taxonomy" id="13658"/>
    <lineage>
        <taxon>Eukaryota</taxon>
        <taxon>Metazoa</taxon>
        <taxon>Ecdysozoa</taxon>
        <taxon>Nematoda</taxon>
        <taxon>Enoplea</taxon>
        <taxon>Dorylaimia</taxon>
        <taxon>Mermithida</taxon>
        <taxon>Mermithoidea</taxon>
        <taxon>Mermithidae</taxon>
        <taxon>Romanomermis</taxon>
    </lineage>
</organism>